<comment type="caution">
    <text evidence="5">The sequence shown here is derived from an EMBL/GenBank/DDBJ whole genome shotgun (WGS) entry which is preliminary data.</text>
</comment>
<keyword evidence="1 5" id="KW-0808">Transferase</keyword>
<organism evidence="5 6">
    <name type="scientific">Pseudoalteromonas rubra</name>
    <dbReference type="NCBI Taxonomy" id="43658"/>
    <lineage>
        <taxon>Bacteria</taxon>
        <taxon>Pseudomonadati</taxon>
        <taxon>Pseudomonadota</taxon>
        <taxon>Gammaproteobacteria</taxon>
        <taxon>Alteromonadales</taxon>
        <taxon>Pseudoalteromonadaceae</taxon>
        <taxon>Pseudoalteromonas</taxon>
    </lineage>
</organism>
<dbReference type="InterPro" id="IPR016181">
    <property type="entry name" value="Acyl_CoA_acyltransferase"/>
</dbReference>
<protein>
    <submittedName>
        <fullName evidence="5">GNAT family N-acetyltransferase</fullName>
    </submittedName>
</protein>
<evidence type="ECO:0000256" key="3">
    <source>
        <dbReference type="ARBA" id="ARBA00038502"/>
    </source>
</evidence>
<feature type="domain" description="N-acetyltransferase" evidence="4">
    <location>
        <begin position="2"/>
        <end position="163"/>
    </location>
</feature>
<dbReference type="InterPro" id="IPR051531">
    <property type="entry name" value="N-acetyltransferase"/>
</dbReference>
<reference evidence="5 6" key="1">
    <citation type="submission" date="2018-01" db="EMBL/GenBank/DDBJ databases">
        <authorList>
            <person name="Paulsen S."/>
            <person name="Gram L.K."/>
        </authorList>
    </citation>
    <scope>NUCLEOTIDE SEQUENCE [LARGE SCALE GENOMIC DNA]</scope>
    <source>
        <strain evidence="5 6">S2676</strain>
    </source>
</reference>
<evidence type="ECO:0000313" key="5">
    <source>
        <dbReference type="EMBL" id="TMP28544.1"/>
    </source>
</evidence>
<dbReference type="PANTHER" id="PTHR43792">
    <property type="entry name" value="GNAT FAMILY, PUTATIVE (AFU_ORTHOLOGUE AFUA_3G00765)-RELATED-RELATED"/>
    <property type="match status" value="1"/>
</dbReference>
<accession>A0A5S3WLT0</accession>
<dbReference type="RefSeq" id="WP_138552390.1">
    <property type="nucleotide sequence ID" value="NZ_PNCH01000036.1"/>
</dbReference>
<keyword evidence="2" id="KW-0012">Acyltransferase</keyword>
<name>A0A5S3WLT0_9GAMM</name>
<proteinExistence type="inferred from homology"/>
<dbReference type="Proteomes" id="UP000310249">
    <property type="component" value="Unassembled WGS sequence"/>
</dbReference>
<evidence type="ECO:0000256" key="1">
    <source>
        <dbReference type="ARBA" id="ARBA00022679"/>
    </source>
</evidence>
<evidence type="ECO:0000259" key="4">
    <source>
        <dbReference type="PROSITE" id="PS51186"/>
    </source>
</evidence>
<evidence type="ECO:0000256" key="2">
    <source>
        <dbReference type="ARBA" id="ARBA00023315"/>
    </source>
</evidence>
<sequence length="164" mass="18314">MLSLRPFEPADESSLVSYLNNPATVHFLSPKVPSPYTVEDAQWWINTGSREGITRAIILDGTLVGCIGARQGTFEYCRSAEIGYWLAEEYWGKGITGRALQLLTDEIEATTDLVRLEAVVFAQNARSERVLEKAGFEFEGVRRQAIYKNGSFSDARLFGKLLIC</sequence>
<comment type="similarity">
    <text evidence="3">Belongs to the acetyltransferase family. RimJ subfamily.</text>
</comment>
<dbReference type="Pfam" id="PF13302">
    <property type="entry name" value="Acetyltransf_3"/>
    <property type="match status" value="1"/>
</dbReference>
<dbReference type="PANTHER" id="PTHR43792:SF8">
    <property type="entry name" value="[RIBOSOMAL PROTEIN US5]-ALANINE N-ACETYLTRANSFERASE"/>
    <property type="match status" value="1"/>
</dbReference>
<dbReference type="PROSITE" id="PS51186">
    <property type="entry name" value="GNAT"/>
    <property type="match status" value="1"/>
</dbReference>
<dbReference type="EMBL" id="PNCI01000024">
    <property type="protein sequence ID" value="TMP28544.1"/>
    <property type="molecule type" value="Genomic_DNA"/>
</dbReference>
<dbReference type="InterPro" id="IPR000182">
    <property type="entry name" value="GNAT_dom"/>
</dbReference>
<dbReference type="Gene3D" id="3.40.630.30">
    <property type="match status" value="1"/>
</dbReference>
<dbReference type="GO" id="GO:0016747">
    <property type="term" value="F:acyltransferase activity, transferring groups other than amino-acyl groups"/>
    <property type="evidence" value="ECO:0007669"/>
    <property type="project" value="InterPro"/>
</dbReference>
<dbReference type="AlphaFoldDB" id="A0A5S3WLT0"/>
<reference evidence="6" key="2">
    <citation type="submission" date="2019-06" db="EMBL/GenBank/DDBJ databases">
        <title>Co-occurence of chitin degradation, pigmentation and bioactivity in marine Pseudoalteromonas.</title>
        <authorList>
            <person name="Sonnenschein E.C."/>
            <person name="Bech P.K."/>
        </authorList>
    </citation>
    <scope>NUCLEOTIDE SEQUENCE [LARGE SCALE GENOMIC DNA]</scope>
    <source>
        <strain evidence="6">S2676</strain>
    </source>
</reference>
<gene>
    <name evidence="5" type="ORF">CWB99_11565</name>
</gene>
<dbReference type="SUPFAM" id="SSF55729">
    <property type="entry name" value="Acyl-CoA N-acyltransferases (Nat)"/>
    <property type="match status" value="1"/>
</dbReference>
<dbReference type="OrthoDB" id="9801656at2"/>
<evidence type="ECO:0000313" key="6">
    <source>
        <dbReference type="Proteomes" id="UP000310249"/>
    </source>
</evidence>